<dbReference type="InterPro" id="IPR036390">
    <property type="entry name" value="WH_DNA-bd_sf"/>
</dbReference>
<dbReference type="CDD" id="cd08436">
    <property type="entry name" value="PBP2_LTTR_like_3"/>
    <property type="match status" value="1"/>
</dbReference>
<evidence type="ECO:0000259" key="5">
    <source>
        <dbReference type="PROSITE" id="PS50931"/>
    </source>
</evidence>
<evidence type="ECO:0000256" key="1">
    <source>
        <dbReference type="ARBA" id="ARBA00009437"/>
    </source>
</evidence>
<evidence type="ECO:0000313" key="6">
    <source>
        <dbReference type="EMBL" id="ALZ83160.1"/>
    </source>
</evidence>
<dbReference type="InterPro" id="IPR005119">
    <property type="entry name" value="LysR_subst-bd"/>
</dbReference>
<keyword evidence="4" id="KW-0804">Transcription</keyword>
<gene>
    <name evidence="6" type="ORF">APT59_02715</name>
</gene>
<accession>A0A0U4VVT9</accession>
<dbReference type="EMBL" id="CP013987">
    <property type="protein sequence ID" value="ALZ83160.1"/>
    <property type="molecule type" value="Genomic_DNA"/>
</dbReference>
<dbReference type="Gene3D" id="1.10.10.10">
    <property type="entry name" value="Winged helix-like DNA-binding domain superfamily/Winged helix DNA-binding domain"/>
    <property type="match status" value="1"/>
</dbReference>
<dbReference type="GO" id="GO:0003677">
    <property type="term" value="F:DNA binding"/>
    <property type="evidence" value="ECO:0007669"/>
    <property type="project" value="UniProtKB-KW"/>
</dbReference>
<dbReference type="PANTHER" id="PTHR30346:SF30">
    <property type="entry name" value="SMALL NEUTRAL PROTEASE REGULATORY PROTEIN"/>
    <property type="match status" value="1"/>
</dbReference>
<dbReference type="GO" id="GO:0003700">
    <property type="term" value="F:DNA-binding transcription factor activity"/>
    <property type="evidence" value="ECO:0007669"/>
    <property type="project" value="InterPro"/>
</dbReference>
<dbReference type="OrthoDB" id="646694at2"/>
<keyword evidence="2" id="KW-0805">Transcription regulation</keyword>
<dbReference type="SUPFAM" id="SSF53850">
    <property type="entry name" value="Periplasmic binding protein-like II"/>
    <property type="match status" value="1"/>
</dbReference>
<dbReference type="Proteomes" id="UP000064137">
    <property type="component" value="Chromosome"/>
</dbReference>
<comment type="similarity">
    <text evidence="1">Belongs to the LysR transcriptional regulatory family.</text>
</comment>
<evidence type="ECO:0000256" key="3">
    <source>
        <dbReference type="ARBA" id="ARBA00023125"/>
    </source>
</evidence>
<dbReference type="InterPro" id="IPR000847">
    <property type="entry name" value="LysR_HTH_N"/>
</dbReference>
<dbReference type="PRINTS" id="PR00039">
    <property type="entry name" value="HTHLYSR"/>
</dbReference>
<keyword evidence="3" id="KW-0238">DNA-binding</keyword>
<dbReference type="Gene3D" id="3.40.190.290">
    <property type="match status" value="1"/>
</dbReference>
<dbReference type="AlphaFoldDB" id="A0A0U4VVT9"/>
<evidence type="ECO:0000313" key="7">
    <source>
        <dbReference type="Proteomes" id="UP000064137"/>
    </source>
</evidence>
<dbReference type="FunFam" id="1.10.10.10:FF:000001">
    <property type="entry name" value="LysR family transcriptional regulator"/>
    <property type="match status" value="1"/>
</dbReference>
<dbReference type="GO" id="GO:0032993">
    <property type="term" value="C:protein-DNA complex"/>
    <property type="evidence" value="ECO:0007669"/>
    <property type="project" value="TreeGrafter"/>
</dbReference>
<dbReference type="SUPFAM" id="SSF46785">
    <property type="entry name" value="Winged helix' DNA-binding domain"/>
    <property type="match status" value="1"/>
</dbReference>
<dbReference type="RefSeq" id="WP_059313436.1">
    <property type="nucleotide sequence ID" value="NZ_CP013987.1"/>
</dbReference>
<protein>
    <submittedName>
        <fullName evidence="6">LysR family transcriptional regulator</fullName>
    </submittedName>
</protein>
<evidence type="ECO:0000256" key="4">
    <source>
        <dbReference type="ARBA" id="ARBA00023163"/>
    </source>
</evidence>
<dbReference type="PANTHER" id="PTHR30346">
    <property type="entry name" value="TRANSCRIPTIONAL DUAL REGULATOR HCAR-RELATED"/>
    <property type="match status" value="1"/>
</dbReference>
<sequence length="291" mass="31925">MNLKQLEFAVALAEERHFTRAAERCHVVQSALSHQIARLEAELGATLFERLPRQVLVTPAGEALLVHARQALAAVERAQQDVAAAVGTIRGTLTVGLISSVPRLDIVELLATFHARHPQVDIRLRQDKSETLLAAVRERQLDFALIGLSRQVTLEAVASRLLLSEELVAVLPAGHVLARRERLSLHELMDLPLVDLPAGSGARRQTDEAFAALGLPHRVRFETSNMQLLERFVRRGLAIGLVPHSIAITFAGLAQVPVSDAPQRNVHAIWSPLPTPAAREFLRVLEEALVD</sequence>
<organism evidence="6 7">
    <name type="scientific">Pseudomonas oryzihabitans</name>
    <dbReference type="NCBI Taxonomy" id="47885"/>
    <lineage>
        <taxon>Bacteria</taxon>
        <taxon>Pseudomonadati</taxon>
        <taxon>Pseudomonadota</taxon>
        <taxon>Gammaproteobacteria</taxon>
        <taxon>Pseudomonadales</taxon>
        <taxon>Pseudomonadaceae</taxon>
        <taxon>Pseudomonas</taxon>
    </lineage>
</organism>
<feature type="domain" description="HTH lysR-type" evidence="5">
    <location>
        <begin position="1"/>
        <end position="58"/>
    </location>
</feature>
<dbReference type="InterPro" id="IPR036388">
    <property type="entry name" value="WH-like_DNA-bd_sf"/>
</dbReference>
<name>A0A0U4VVT9_9PSED</name>
<dbReference type="KEGG" id="por:APT59_02715"/>
<dbReference type="Pfam" id="PF03466">
    <property type="entry name" value="LysR_substrate"/>
    <property type="match status" value="1"/>
</dbReference>
<proteinExistence type="inferred from homology"/>
<dbReference type="Pfam" id="PF00126">
    <property type="entry name" value="HTH_1"/>
    <property type="match status" value="1"/>
</dbReference>
<evidence type="ECO:0000256" key="2">
    <source>
        <dbReference type="ARBA" id="ARBA00023015"/>
    </source>
</evidence>
<dbReference type="PROSITE" id="PS50931">
    <property type="entry name" value="HTH_LYSR"/>
    <property type="match status" value="1"/>
</dbReference>
<reference evidence="6 7" key="1">
    <citation type="submission" date="2016-01" db="EMBL/GenBank/DDBJ databases">
        <title>Annotation of Pseudomonas oryzihabitans USDA-ARS-USMARC-56511.</title>
        <authorList>
            <person name="Harhay G.P."/>
            <person name="Harhay D.M."/>
            <person name="Smith T.P.L."/>
            <person name="Bono J.L."/>
            <person name="Heaton M.P."/>
            <person name="Clawson M.L."/>
            <person name="Chitko-Mckown C.G."/>
            <person name="Capik S.F."/>
            <person name="DeDonder K.D."/>
            <person name="Apley M.D."/>
            <person name="Lubbers B.V."/>
            <person name="White B.J."/>
            <person name="Larson R.L."/>
        </authorList>
    </citation>
    <scope>NUCLEOTIDE SEQUENCE [LARGE SCALE GENOMIC DNA]</scope>
    <source>
        <strain evidence="6 7">USDA-ARS-USMARC-56511</strain>
    </source>
</reference>